<feature type="coiled-coil region" evidence="1">
    <location>
        <begin position="54"/>
        <end position="95"/>
    </location>
</feature>
<feature type="region of interest" description="Disordered" evidence="2">
    <location>
        <begin position="111"/>
        <end position="130"/>
    </location>
</feature>
<protein>
    <submittedName>
        <fullName evidence="3">Uncharacterized protein</fullName>
    </submittedName>
</protein>
<evidence type="ECO:0000256" key="2">
    <source>
        <dbReference type="SAM" id="MobiDB-lite"/>
    </source>
</evidence>
<evidence type="ECO:0000256" key="1">
    <source>
        <dbReference type="SAM" id="Coils"/>
    </source>
</evidence>
<dbReference type="EMBL" id="JBGBPQ010000005">
    <property type="protein sequence ID" value="KAL1524163.1"/>
    <property type="molecule type" value="Genomic_DNA"/>
</dbReference>
<dbReference type="AlphaFoldDB" id="A0AB34JQ69"/>
<feature type="compositionally biased region" description="Polar residues" evidence="2">
    <location>
        <begin position="119"/>
        <end position="130"/>
    </location>
</feature>
<feature type="compositionally biased region" description="Low complexity" evidence="2">
    <location>
        <begin position="31"/>
        <end position="40"/>
    </location>
</feature>
<reference evidence="3 4" key="1">
    <citation type="journal article" date="2024" name="Science">
        <title>Giant polyketide synthase enzymes in the biosynthesis of giant marine polyether toxins.</title>
        <authorList>
            <person name="Fallon T.R."/>
            <person name="Shende V.V."/>
            <person name="Wierzbicki I.H."/>
            <person name="Pendleton A.L."/>
            <person name="Watervoot N.F."/>
            <person name="Auber R.P."/>
            <person name="Gonzalez D.J."/>
            <person name="Wisecaver J.H."/>
            <person name="Moore B.S."/>
        </authorList>
    </citation>
    <scope>NUCLEOTIDE SEQUENCE [LARGE SCALE GENOMIC DNA]</scope>
    <source>
        <strain evidence="3 4">12B1</strain>
    </source>
</reference>
<evidence type="ECO:0000313" key="4">
    <source>
        <dbReference type="Proteomes" id="UP001515480"/>
    </source>
</evidence>
<keyword evidence="1" id="KW-0175">Coiled coil</keyword>
<comment type="caution">
    <text evidence="3">The sequence shown here is derived from an EMBL/GenBank/DDBJ whole genome shotgun (WGS) entry which is preliminary data.</text>
</comment>
<dbReference type="Proteomes" id="UP001515480">
    <property type="component" value="Unassembled WGS sequence"/>
</dbReference>
<organism evidence="3 4">
    <name type="scientific">Prymnesium parvum</name>
    <name type="common">Toxic golden alga</name>
    <dbReference type="NCBI Taxonomy" id="97485"/>
    <lineage>
        <taxon>Eukaryota</taxon>
        <taxon>Haptista</taxon>
        <taxon>Haptophyta</taxon>
        <taxon>Prymnesiophyceae</taxon>
        <taxon>Prymnesiales</taxon>
        <taxon>Prymnesiaceae</taxon>
        <taxon>Prymnesium</taxon>
    </lineage>
</organism>
<keyword evidence="4" id="KW-1185">Reference proteome</keyword>
<name>A0AB34JQ69_PRYPA</name>
<feature type="region of interest" description="Disordered" evidence="2">
    <location>
        <begin position="23"/>
        <end position="47"/>
    </location>
</feature>
<evidence type="ECO:0000313" key="3">
    <source>
        <dbReference type="EMBL" id="KAL1524163.1"/>
    </source>
</evidence>
<gene>
    <name evidence="3" type="ORF">AB1Y20_019072</name>
</gene>
<sequence length="130" mass="14582">MADLEKALAKEKERNEMLKATLATLTSPKTASQSSGAAQKAQKKMEMLAMQQKEGELKQKIEKKELAVQHLLEEMKEDKEDLKKVNEEMDAIRNAGKAVWETVGFSTHAYHDPFHTGLSKRTPTGGYFTS</sequence>
<proteinExistence type="predicted"/>
<accession>A0AB34JQ69</accession>